<evidence type="ECO:0000256" key="1">
    <source>
        <dbReference type="ARBA" id="ARBA00023239"/>
    </source>
</evidence>
<evidence type="ECO:0000313" key="4">
    <source>
        <dbReference type="Proteomes" id="UP000886841"/>
    </source>
</evidence>
<sequence>MIFDAHCHIGEDVVFDQRTTEEELMENFNRYGIHGGLVQPYIPRPYVEEFQKIHDRIYQMTRKYPGKIFGMASMNPHFSREDYDRETRRCVRELHFAAIKITPPGHGISPCSADGMHVFELARELQVPVMVHTGMGIPFADPAKLWPCAEAFPQVPIVVAHAGANFYTQQALWLAKTYENIYLEPSGCGIEAICDMLKAVGPTRVMFSTDVRLQTGEALEKFWDLHWRGILSDQGLEQVMYKTAAEVFKLNLSQ</sequence>
<dbReference type="AlphaFoldDB" id="A0A9D1EID6"/>
<keyword evidence="1" id="KW-0456">Lyase</keyword>
<dbReference type="GO" id="GO:0019748">
    <property type="term" value="P:secondary metabolic process"/>
    <property type="evidence" value="ECO:0007669"/>
    <property type="project" value="TreeGrafter"/>
</dbReference>
<protein>
    <submittedName>
        <fullName evidence="3">Amidohydrolase family protein</fullName>
    </submittedName>
</protein>
<reference evidence="3" key="1">
    <citation type="submission" date="2020-10" db="EMBL/GenBank/DDBJ databases">
        <authorList>
            <person name="Gilroy R."/>
        </authorList>
    </citation>
    <scope>NUCLEOTIDE SEQUENCE</scope>
    <source>
        <strain evidence="3">ChiSxjej1B13-7041</strain>
    </source>
</reference>
<dbReference type="InterPro" id="IPR032465">
    <property type="entry name" value="ACMSD"/>
</dbReference>
<dbReference type="GO" id="GO:0016787">
    <property type="term" value="F:hydrolase activity"/>
    <property type="evidence" value="ECO:0007669"/>
    <property type="project" value="InterPro"/>
</dbReference>
<dbReference type="GO" id="GO:0016831">
    <property type="term" value="F:carboxy-lyase activity"/>
    <property type="evidence" value="ECO:0007669"/>
    <property type="project" value="InterPro"/>
</dbReference>
<dbReference type="Proteomes" id="UP000886841">
    <property type="component" value="Unassembled WGS sequence"/>
</dbReference>
<reference evidence="3" key="2">
    <citation type="journal article" date="2021" name="PeerJ">
        <title>Extensive microbial diversity within the chicken gut microbiome revealed by metagenomics and culture.</title>
        <authorList>
            <person name="Gilroy R."/>
            <person name="Ravi A."/>
            <person name="Getino M."/>
            <person name="Pursley I."/>
            <person name="Horton D.L."/>
            <person name="Alikhan N.F."/>
            <person name="Baker D."/>
            <person name="Gharbi K."/>
            <person name="Hall N."/>
            <person name="Watson M."/>
            <person name="Adriaenssens E.M."/>
            <person name="Foster-Nyarko E."/>
            <person name="Jarju S."/>
            <person name="Secka A."/>
            <person name="Antonio M."/>
            <person name="Oren A."/>
            <person name="Chaudhuri R.R."/>
            <person name="La Ragione R."/>
            <person name="Hildebrand F."/>
            <person name="Pallen M.J."/>
        </authorList>
    </citation>
    <scope>NUCLEOTIDE SEQUENCE</scope>
    <source>
        <strain evidence="3">ChiSxjej1B13-7041</strain>
    </source>
</reference>
<evidence type="ECO:0000259" key="2">
    <source>
        <dbReference type="Pfam" id="PF04909"/>
    </source>
</evidence>
<dbReference type="InterPro" id="IPR032466">
    <property type="entry name" value="Metal_Hydrolase"/>
</dbReference>
<dbReference type="PANTHER" id="PTHR21240:SF28">
    <property type="entry name" value="ISO-OROTATE DECARBOXYLASE (EUROFUNG)"/>
    <property type="match status" value="1"/>
</dbReference>
<organism evidence="3 4">
    <name type="scientific">Candidatus Egerieimonas intestinavium</name>
    <dbReference type="NCBI Taxonomy" id="2840777"/>
    <lineage>
        <taxon>Bacteria</taxon>
        <taxon>Bacillati</taxon>
        <taxon>Bacillota</taxon>
        <taxon>Clostridia</taxon>
        <taxon>Lachnospirales</taxon>
        <taxon>Lachnospiraceae</taxon>
        <taxon>Lachnospiraceae incertae sedis</taxon>
        <taxon>Candidatus Egerieimonas</taxon>
    </lineage>
</organism>
<dbReference type="Pfam" id="PF04909">
    <property type="entry name" value="Amidohydro_2"/>
    <property type="match status" value="1"/>
</dbReference>
<accession>A0A9D1EID6</accession>
<evidence type="ECO:0000313" key="3">
    <source>
        <dbReference type="EMBL" id="HIR92301.1"/>
    </source>
</evidence>
<dbReference type="GO" id="GO:0005737">
    <property type="term" value="C:cytoplasm"/>
    <property type="evidence" value="ECO:0007669"/>
    <property type="project" value="TreeGrafter"/>
</dbReference>
<name>A0A9D1EID6_9FIRM</name>
<dbReference type="Gene3D" id="3.20.20.140">
    <property type="entry name" value="Metal-dependent hydrolases"/>
    <property type="match status" value="1"/>
</dbReference>
<gene>
    <name evidence="3" type="ORF">IAB98_02620</name>
</gene>
<comment type="caution">
    <text evidence="3">The sequence shown here is derived from an EMBL/GenBank/DDBJ whole genome shotgun (WGS) entry which is preliminary data.</text>
</comment>
<dbReference type="PANTHER" id="PTHR21240">
    <property type="entry name" value="2-AMINO-3-CARBOXYLMUCONATE-6-SEMIALDEHYDE DECARBOXYLASE"/>
    <property type="match status" value="1"/>
</dbReference>
<dbReference type="InterPro" id="IPR006680">
    <property type="entry name" value="Amidohydro-rel"/>
</dbReference>
<dbReference type="SUPFAM" id="SSF51556">
    <property type="entry name" value="Metallo-dependent hydrolases"/>
    <property type="match status" value="1"/>
</dbReference>
<feature type="domain" description="Amidohydrolase-related" evidence="2">
    <location>
        <begin position="49"/>
        <end position="250"/>
    </location>
</feature>
<proteinExistence type="predicted"/>
<dbReference type="EMBL" id="DVHU01000022">
    <property type="protein sequence ID" value="HIR92301.1"/>
    <property type="molecule type" value="Genomic_DNA"/>
</dbReference>